<dbReference type="PROSITE" id="PS51284">
    <property type="entry name" value="DOC"/>
    <property type="match status" value="1"/>
</dbReference>
<keyword evidence="5" id="KW-0131">Cell cycle</keyword>
<organism evidence="7 8">
    <name type="scientific">Phaeoacremonium minimum (strain UCR-PA7)</name>
    <name type="common">Esca disease fungus</name>
    <name type="synonym">Togninia minima</name>
    <dbReference type="NCBI Taxonomy" id="1286976"/>
    <lineage>
        <taxon>Eukaryota</taxon>
        <taxon>Fungi</taxon>
        <taxon>Dikarya</taxon>
        <taxon>Ascomycota</taxon>
        <taxon>Pezizomycotina</taxon>
        <taxon>Sordariomycetes</taxon>
        <taxon>Sordariomycetidae</taxon>
        <taxon>Togniniales</taxon>
        <taxon>Togniniaceae</taxon>
        <taxon>Phaeoacremonium</taxon>
    </lineage>
</organism>
<proteinExistence type="inferred from homology"/>
<dbReference type="PANTHER" id="PTHR12936:SF0">
    <property type="entry name" value="ANAPHASE-PROMOTING COMPLEX SUBUNIT 10"/>
    <property type="match status" value="1"/>
</dbReference>
<dbReference type="GeneID" id="19328523"/>
<name>R8BBT5_PHAM7</name>
<dbReference type="Gene3D" id="2.60.120.260">
    <property type="entry name" value="Galactose-binding domain-like"/>
    <property type="match status" value="1"/>
</dbReference>
<dbReference type="GO" id="GO:0005680">
    <property type="term" value="C:anaphase-promoting complex"/>
    <property type="evidence" value="ECO:0007669"/>
    <property type="project" value="InterPro"/>
</dbReference>
<dbReference type="Proteomes" id="UP000014074">
    <property type="component" value="Unassembled WGS sequence"/>
</dbReference>
<dbReference type="AlphaFoldDB" id="R8BBT5"/>
<protein>
    <submittedName>
        <fullName evidence="7">Putative anaphase-promoting complex subunit 10 protein</fullName>
    </submittedName>
</protein>
<evidence type="ECO:0000256" key="5">
    <source>
        <dbReference type="ARBA" id="ARBA00023306"/>
    </source>
</evidence>
<feature type="domain" description="DOC" evidence="6">
    <location>
        <begin position="1"/>
        <end position="119"/>
    </location>
</feature>
<gene>
    <name evidence="7" type="ORF">UCRPA7_7739</name>
</gene>
<evidence type="ECO:0000256" key="1">
    <source>
        <dbReference type="ARBA" id="ARBA00006762"/>
    </source>
</evidence>
<accession>R8BBT5</accession>
<evidence type="ECO:0000256" key="2">
    <source>
        <dbReference type="ARBA" id="ARBA00022618"/>
    </source>
</evidence>
<evidence type="ECO:0000256" key="3">
    <source>
        <dbReference type="ARBA" id="ARBA00022776"/>
    </source>
</evidence>
<keyword evidence="4" id="KW-0833">Ubl conjugation pathway</keyword>
<dbReference type="SUPFAM" id="SSF49785">
    <property type="entry name" value="Galactose-binding domain-like"/>
    <property type="match status" value="1"/>
</dbReference>
<dbReference type="PANTHER" id="PTHR12936">
    <property type="entry name" value="ANAPHASE-PROMOTING COMPLEX 10"/>
    <property type="match status" value="1"/>
</dbReference>
<keyword evidence="2" id="KW-0132">Cell division</keyword>
<dbReference type="InterPro" id="IPR008979">
    <property type="entry name" value="Galactose-bd-like_sf"/>
</dbReference>
<dbReference type="KEGG" id="tmn:UCRPA7_7739"/>
<dbReference type="HOGENOM" id="CLU_1563978_0_0_1"/>
<comment type="similarity">
    <text evidence="1">Belongs to the APC10 family.</text>
</comment>
<dbReference type="GO" id="GO:0031145">
    <property type="term" value="P:anaphase-promoting complex-dependent catabolic process"/>
    <property type="evidence" value="ECO:0007669"/>
    <property type="project" value="InterPro"/>
</dbReference>
<evidence type="ECO:0000256" key="4">
    <source>
        <dbReference type="ARBA" id="ARBA00022786"/>
    </source>
</evidence>
<keyword evidence="3" id="KW-0498">Mitosis</keyword>
<dbReference type="InterPro" id="IPR004939">
    <property type="entry name" value="APC_su10/DOC_dom"/>
</dbReference>
<dbReference type="InterPro" id="IPR016901">
    <property type="entry name" value="APC10/Doc1"/>
</dbReference>
<evidence type="ECO:0000313" key="8">
    <source>
        <dbReference type="Proteomes" id="UP000014074"/>
    </source>
</evidence>
<sequence>MVEIRALRFFVDYNQDESYTPTHILWFAGTGEHNLIQFAESTLTNPSGWQDVQVEGSGGGSDGNSLCAFVVQMQVKENHQNGKDTHIRGIKVYGFDERADPGEINAVHEMSVDIDAATDRATTLRLEDDDDEEALFHHRVESIGRSQNAPRYKPGEGGLSVPDFMQDPIIR</sequence>
<dbReference type="EMBL" id="KB933320">
    <property type="protein sequence ID" value="EON96755.1"/>
    <property type="molecule type" value="Genomic_DNA"/>
</dbReference>
<dbReference type="Pfam" id="PF03256">
    <property type="entry name" value="ANAPC10"/>
    <property type="match status" value="1"/>
</dbReference>
<keyword evidence="8" id="KW-1185">Reference proteome</keyword>
<dbReference type="OrthoDB" id="24948at2759"/>
<dbReference type="GO" id="GO:0051301">
    <property type="term" value="P:cell division"/>
    <property type="evidence" value="ECO:0007669"/>
    <property type="project" value="UniProtKB-KW"/>
</dbReference>
<evidence type="ECO:0000259" key="6">
    <source>
        <dbReference type="PROSITE" id="PS51284"/>
    </source>
</evidence>
<dbReference type="RefSeq" id="XP_007918453.1">
    <property type="nucleotide sequence ID" value="XM_007920262.1"/>
</dbReference>
<reference evidence="8" key="1">
    <citation type="journal article" date="2013" name="Genome Announc.">
        <title>Draft genome sequence of the ascomycete Phaeoacremonium aleophilum strain UCR-PA7, a causal agent of the esca disease complex in grapevines.</title>
        <authorList>
            <person name="Blanco-Ulate B."/>
            <person name="Rolshausen P."/>
            <person name="Cantu D."/>
        </authorList>
    </citation>
    <scope>NUCLEOTIDE SEQUENCE [LARGE SCALE GENOMIC DNA]</scope>
    <source>
        <strain evidence="8">UCR-PA7</strain>
    </source>
</reference>
<dbReference type="GO" id="GO:0070979">
    <property type="term" value="P:protein K11-linked ubiquitination"/>
    <property type="evidence" value="ECO:0007669"/>
    <property type="project" value="TreeGrafter"/>
</dbReference>
<evidence type="ECO:0000313" key="7">
    <source>
        <dbReference type="EMBL" id="EON96755.1"/>
    </source>
</evidence>
<dbReference type="SMART" id="SM01337">
    <property type="entry name" value="APC10"/>
    <property type="match status" value="1"/>
</dbReference>
<dbReference type="eggNOG" id="KOG3437">
    <property type="taxonomic scope" value="Eukaryota"/>
</dbReference>